<proteinExistence type="predicted"/>
<feature type="compositionally biased region" description="Low complexity" evidence="1">
    <location>
        <begin position="201"/>
        <end position="213"/>
    </location>
</feature>
<keyword evidence="3" id="KW-1185">Reference proteome</keyword>
<dbReference type="Proteomes" id="UP000604046">
    <property type="component" value="Unassembled WGS sequence"/>
</dbReference>
<evidence type="ECO:0000256" key="1">
    <source>
        <dbReference type="SAM" id="MobiDB-lite"/>
    </source>
</evidence>
<dbReference type="EMBL" id="CAJNDS010000223">
    <property type="protein sequence ID" value="CAE7029899.1"/>
    <property type="molecule type" value="Genomic_DNA"/>
</dbReference>
<reference evidence="2" key="1">
    <citation type="submission" date="2021-02" db="EMBL/GenBank/DDBJ databases">
        <authorList>
            <person name="Dougan E. K."/>
            <person name="Rhodes N."/>
            <person name="Thang M."/>
            <person name="Chan C."/>
        </authorList>
    </citation>
    <scope>NUCLEOTIDE SEQUENCE</scope>
</reference>
<accession>A0A812I9H0</accession>
<feature type="compositionally biased region" description="Polar residues" evidence="1">
    <location>
        <begin position="257"/>
        <end position="266"/>
    </location>
</feature>
<gene>
    <name evidence="2" type="ORF">SNAT2548_LOCUS3597</name>
</gene>
<name>A0A812I9H0_9DINO</name>
<sequence>MSHAEKLEELNRRRIAEGKRPPPRQGISKRVGLTSARGGRPKQRPLQHLSTSLLRKEVGRPMSPGTWGRAALVPTGTGGRIRPYTKEAAGTKTPPLPGLEQGTTAAPSQGEVLTHSPSSEVQGEDKPPGSSVQQARADDSQQPPSSEVKKEVKKEAPKASFQNNQAAPEEEEEEVKVETSPTDSKEIVEMEPTSEEEKGGSPKPSYSYESSSSDTELRRSHDVPNTSWKAILGDEVLEINCERKARSKTGATGWRNAPTTSGALSTQRFSPSIWGMEGPGWSSPRHIHQILSANSSPGASHHGHGREVELSSFYQGIFPSHSRNVGRGLVKIAGWGEVHVSITEFERLLPPPSIPTEEEVLHMAWILGTAALYGFTVRAANPKNWGLRPCKSPSDAPEFVMCDVAGWEPSDRGWTPDRACPQRIRVYGQLSATAKGRKVIAAMMRQECLSFTPVGEPAVAAQLKGTLQPSDWRLLTLPRVDGVRVLKEEGTANANDQGAN</sequence>
<organism evidence="2 3">
    <name type="scientific">Symbiodinium natans</name>
    <dbReference type="NCBI Taxonomy" id="878477"/>
    <lineage>
        <taxon>Eukaryota</taxon>
        <taxon>Sar</taxon>
        <taxon>Alveolata</taxon>
        <taxon>Dinophyceae</taxon>
        <taxon>Suessiales</taxon>
        <taxon>Symbiodiniaceae</taxon>
        <taxon>Symbiodinium</taxon>
    </lineage>
</organism>
<evidence type="ECO:0000313" key="3">
    <source>
        <dbReference type="Proteomes" id="UP000604046"/>
    </source>
</evidence>
<feature type="compositionally biased region" description="Basic and acidic residues" evidence="1">
    <location>
        <begin position="1"/>
        <end position="20"/>
    </location>
</feature>
<feature type="compositionally biased region" description="Basic and acidic residues" evidence="1">
    <location>
        <begin position="147"/>
        <end position="157"/>
    </location>
</feature>
<protein>
    <submittedName>
        <fullName evidence="2">Uncharacterized protein</fullName>
    </submittedName>
</protein>
<feature type="region of interest" description="Disordered" evidence="1">
    <location>
        <begin position="1"/>
        <end position="222"/>
    </location>
</feature>
<comment type="caution">
    <text evidence="2">The sequence shown here is derived from an EMBL/GenBank/DDBJ whole genome shotgun (WGS) entry which is preliminary data.</text>
</comment>
<evidence type="ECO:0000313" key="2">
    <source>
        <dbReference type="EMBL" id="CAE7029899.1"/>
    </source>
</evidence>
<dbReference type="AlphaFoldDB" id="A0A812I9H0"/>
<feature type="region of interest" description="Disordered" evidence="1">
    <location>
        <begin position="247"/>
        <end position="266"/>
    </location>
</feature>